<evidence type="ECO:0000313" key="1">
    <source>
        <dbReference type="EMBL" id="KAI5681959.1"/>
    </source>
</evidence>
<protein>
    <submittedName>
        <fullName evidence="1">Uncharacterized protein</fullName>
    </submittedName>
</protein>
<proteinExistence type="predicted"/>
<organism evidence="1 2">
    <name type="scientific">Catharanthus roseus</name>
    <name type="common">Madagascar periwinkle</name>
    <name type="synonym">Vinca rosea</name>
    <dbReference type="NCBI Taxonomy" id="4058"/>
    <lineage>
        <taxon>Eukaryota</taxon>
        <taxon>Viridiplantae</taxon>
        <taxon>Streptophyta</taxon>
        <taxon>Embryophyta</taxon>
        <taxon>Tracheophyta</taxon>
        <taxon>Spermatophyta</taxon>
        <taxon>Magnoliopsida</taxon>
        <taxon>eudicotyledons</taxon>
        <taxon>Gunneridae</taxon>
        <taxon>Pentapetalae</taxon>
        <taxon>asterids</taxon>
        <taxon>lamiids</taxon>
        <taxon>Gentianales</taxon>
        <taxon>Apocynaceae</taxon>
        <taxon>Rauvolfioideae</taxon>
        <taxon>Vinceae</taxon>
        <taxon>Catharanthinae</taxon>
        <taxon>Catharanthus</taxon>
    </lineage>
</organism>
<comment type="caution">
    <text evidence="1">The sequence shown here is derived from an EMBL/GenBank/DDBJ whole genome shotgun (WGS) entry which is preliminary data.</text>
</comment>
<keyword evidence="2" id="KW-1185">Reference proteome</keyword>
<sequence>MNKKLVVEVVDAYDLTPKDGEGSANALVQVDFGNQLSKTTTVPKNLNPIWNQKLVFNLDKIQSYYYHQIIERRNFLGRVRIPCSNIVKKGEEVYQRFALENKWFFSFVKGEIGLKIYIISSESDPNSHPSPKLPVSESTGLLIYKPAAPKKTEPSSDIKELNEEPIEVVKTSQQVFRQRVLLQPGLKVAKKPEGVNLEMQHQTSPQVRPSHEDDYEVKDTSPQLGERWANSGGYGGRGWLSSERYTNTYDLVEQMFYLYVRVVKAKDLPPNSITASCDPYVEVKLGNYKGRTKHLERKTNPEWNQVFAFSKDRIQSSVLEVFVKDKEMLGRDDYLGRVVFDLNEVPTRVPPDSPLAPQWYRLEDRRGTGKVRGEVMVAVWMGTQADEAFPDAWHADAAFVHGEGVFNVRSKVYVSPKLWYLRVNVIEAQDIIPNDRSRLPEVFVKVQVGNQVLRTRICPNRTANPMWNEDLVFVVAEPFEEQLLLTVEDQVHPSKDDVLGRLALPLNIFEKRLDHRPVHSRWFNLEKFGFGSLEADGRLELKFSSRVHLRACLEGGYHVLDESTIYLSDQRPTAKQLWKPPVGILEVGILGAQGLLPMKMKDGRGSTDAYCVAKYGQKWIRTRTVLDTFSPKWNEQYTWEVYDPCTVITMGVFNNCHLGNEKPGGTNAATRDLQSHRVYTHSYPLLVLHPSGVKKMGELQLAVRFTSLSLANMVYLYSHPLLPKMHYLHPFTVNQVENLRYQAMNIVAVRLARAEPPLRKEVVEYMLDVDSHMWSMRRSKANFFRIMSLLSGLISVNRWFGDVKNWKNPVTSVLVHILFLILVWYPELILPTLFLYMFLIGLWNYRVRPRHPPHMDPKLSWAEAVHPDELDEEFDTFPTSRPHDIVRMRYDRLRSVAGRIQTVAGDIATQGERLQSVLSWRDPRATSLFIVFSLCAAVVLYVTPFRVVALVSGLYMLRHPRFRSKLPSVPSNFFKRLPARTDSLL</sequence>
<dbReference type="Proteomes" id="UP001060085">
    <property type="component" value="Linkage Group LG01"/>
</dbReference>
<dbReference type="EMBL" id="CM044701">
    <property type="protein sequence ID" value="KAI5681959.1"/>
    <property type="molecule type" value="Genomic_DNA"/>
</dbReference>
<gene>
    <name evidence="1" type="ORF">M9H77_03187</name>
</gene>
<accession>A0ACC0CAZ2</accession>
<reference evidence="2" key="1">
    <citation type="journal article" date="2023" name="Nat. Plants">
        <title>Single-cell RNA sequencing provides a high-resolution roadmap for understanding the multicellular compartmentation of specialized metabolism.</title>
        <authorList>
            <person name="Sun S."/>
            <person name="Shen X."/>
            <person name="Li Y."/>
            <person name="Li Y."/>
            <person name="Wang S."/>
            <person name="Li R."/>
            <person name="Zhang H."/>
            <person name="Shen G."/>
            <person name="Guo B."/>
            <person name="Wei J."/>
            <person name="Xu J."/>
            <person name="St-Pierre B."/>
            <person name="Chen S."/>
            <person name="Sun C."/>
        </authorList>
    </citation>
    <scope>NUCLEOTIDE SEQUENCE [LARGE SCALE GENOMIC DNA]</scope>
</reference>
<evidence type="ECO:0000313" key="2">
    <source>
        <dbReference type="Proteomes" id="UP001060085"/>
    </source>
</evidence>
<name>A0ACC0CAZ2_CATRO</name>